<dbReference type="PANTHER" id="PTHR33112:SF12">
    <property type="entry name" value="HETEROKARYON INCOMPATIBILITY DOMAIN-CONTAINING PROTEIN"/>
    <property type="match status" value="1"/>
</dbReference>
<proteinExistence type="predicted"/>
<feature type="domain" description="Heterokaryon incompatibility" evidence="1">
    <location>
        <begin position="97"/>
        <end position="242"/>
    </location>
</feature>
<dbReference type="EMBL" id="JAHCVI010000001">
    <property type="protein sequence ID" value="KAG7293918.1"/>
    <property type="molecule type" value="Genomic_DNA"/>
</dbReference>
<protein>
    <recommendedName>
        <fullName evidence="1">Heterokaryon incompatibility domain-containing protein</fullName>
    </recommendedName>
</protein>
<dbReference type="AlphaFoldDB" id="A0AAD4FAX2"/>
<name>A0AAD4FAX2_9PEZI</name>
<evidence type="ECO:0000313" key="3">
    <source>
        <dbReference type="Proteomes" id="UP001197093"/>
    </source>
</evidence>
<reference evidence="2" key="1">
    <citation type="submission" date="2023-02" db="EMBL/GenBank/DDBJ databases">
        <authorList>
            <person name="Palmer J.M."/>
        </authorList>
    </citation>
    <scope>NUCLEOTIDE SEQUENCE</scope>
    <source>
        <strain evidence="2">FW57</strain>
    </source>
</reference>
<accession>A0AAD4FAX2</accession>
<gene>
    <name evidence="2" type="ORF">NEMBOFW57_003978</name>
</gene>
<comment type="caution">
    <text evidence="2">The sequence shown here is derived from an EMBL/GenBank/DDBJ whole genome shotgun (WGS) entry which is preliminary data.</text>
</comment>
<dbReference type="InterPro" id="IPR010730">
    <property type="entry name" value="HET"/>
</dbReference>
<sequence>MSRGVPSCKLYFVKSEKERSEPDDASFLLPNYGQRLDFNRIRGWLSQCTENHGGDCSAAQWKGTSGRVEDNFPGLEFLRLIDVLNECVVESRVLKPYVALSYVWGLAPNFRLASWSEGEVMRQYGLRDHKYALPRTIQHAMAFVKGIGEQYLWCDALCLRQNDPEDVLRGANAMDMIFERALLTVVAASGHDANSGLPGVEEGSRFMPRYPEDIVPGVQLDAYIELDQVMKYSVHSSRAWTYVIIP</sequence>
<dbReference type="Pfam" id="PF06985">
    <property type="entry name" value="HET"/>
    <property type="match status" value="1"/>
</dbReference>
<evidence type="ECO:0000259" key="1">
    <source>
        <dbReference type="Pfam" id="PF06985"/>
    </source>
</evidence>
<evidence type="ECO:0000313" key="2">
    <source>
        <dbReference type="EMBL" id="KAG7293918.1"/>
    </source>
</evidence>
<dbReference type="PANTHER" id="PTHR33112">
    <property type="entry name" value="DOMAIN PROTEIN, PUTATIVE-RELATED"/>
    <property type="match status" value="1"/>
</dbReference>
<keyword evidence="3" id="KW-1185">Reference proteome</keyword>
<dbReference type="Proteomes" id="UP001197093">
    <property type="component" value="Unassembled WGS sequence"/>
</dbReference>
<organism evidence="2 3">
    <name type="scientific">Staphylotrichum longicolle</name>
    <dbReference type="NCBI Taxonomy" id="669026"/>
    <lineage>
        <taxon>Eukaryota</taxon>
        <taxon>Fungi</taxon>
        <taxon>Dikarya</taxon>
        <taxon>Ascomycota</taxon>
        <taxon>Pezizomycotina</taxon>
        <taxon>Sordariomycetes</taxon>
        <taxon>Sordariomycetidae</taxon>
        <taxon>Sordariales</taxon>
        <taxon>Chaetomiaceae</taxon>
        <taxon>Staphylotrichum</taxon>
    </lineage>
</organism>